<dbReference type="InterPro" id="IPR036291">
    <property type="entry name" value="NAD(P)-bd_dom_sf"/>
</dbReference>
<dbReference type="Proteomes" id="UP000542342">
    <property type="component" value="Unassembled WGS sequence"/>
</dbReference>
<accession>A0A7V8VH93</accession>
<evidence type="ECO:0000256" key="3">
    <source>
        <dbReference type="RuleBase" id="RU000363"/>
    </source>
</evidence>
<comment type="caution">
    <text evidence="4">The sequence shown here is derived from an EMBL/GenBank/DDBJ whole genome shotgun (WGS) entry which is preliminary data.</text>
</comment>
<dbReference type="Pfam" id="PF00106">
    <property type="entry name" value="adh_short"/>
    <property type="match status" value="1"/>
</dbReference>
<dbReference type="SUPFAM" id="SSF51735">
    <property type="entry name" value="NAD(P)-binding Rossmann-fold domains"/>
    <property type="match status" value="1"/>
</dbReference>
<organism evidence="4 5">
    <name type="scientific">Thermogemmata fonticola</name>
    <dbReference type="NCBI Taxonomy" id="2755323"/>
    <lineage>
        <taxon>Bacteria</taxon>
        <taxon>Pseudomonadati</taxon>
        <taxon>Planctomycetota</taxon>
        <taxon>Planctomycetia</taxon>
        <taxon>Gemmatales</taxon>
        <taxon>Gemmataceae</taxon>
        <taxon>Thermogemmata</taxon>
    </lineage>
</organism>
<evidence type="ECO:0000256" key="2">
    <source>
        <dbReference type="ARBA" id="ARBA00023002"/>
    </source>
</evidence>
<dbReference type="GO" id="GO:0016020">
    <property type="term" value="C:membrane"/>
    <property type="evidence" value="ECO:0007669"/>
    <property type="project" value="TreeGrafter"/>
</dbReference>
<dbReference type="PRINTS" id="PR00080">
    <property type="entry name" value="SDRFAMILY"/>
</dbReference>
<dbReference type="PRINTS" id="PR00081">
    <property type="entry name" value="GDHRDH"/>
</dbReference>
<dbReference type="GO" id="GO:0016491">
    <property type="term" value="F:oxidoreductase activity"/>
    <property type="evidence" value="ECO:0007669"/>
    <property type="project" value="UniProtKB-KW"/>
</dbReference>
<dbReference type="RefSeq" id="WP_194539774.1">
    <property type="nucleotide sequence ID" value="NZ_JACEFB010000022.1"/>
</dbReference>
<proteinExistence type="inferred from homology"/>
<evidence type="ECO:0000313" key="5">
    <source>
        <dbReference type="Proteomes" id="UP000542342"/>
    </source>
</evidence>
<keyword evidence="2" id="KW-0560">Oxidoreductase</keyword>
<protein>
    <submittedName>
        <fullName evidence="4">SDR family NAD(P)-dependent oxidoreductase</fullName>
    </submittedName>
</protein>
<gene>
    <name evidence="4" type="ORF">H0921_17260</name>
</gene>
<sequence length="304" mass="34221">MQRDVRGRVVLITGASRGIGRRVAVLLARRGAKLALTARSQDELERTARACLSEALAQGVEAQVLVEAGDVTRPADRERIVAATALRYGGVDVLINAAGVCSFGEFSTSTPEILRRVMEVNFFAAVEMVRLAQPYLERSAWQGSGEGWRPAVVNVASICGRWGIPSMTEHCASKHALVGWSEAIRAEFVRYGIDVLVVLPGLVRSDDLQRHLLRNEGKIYLDFAGAPPPEEVARDILRSLEHRRAETPSGWVSWGVWWSRRLFPRAVRFFMHRKVWRFARREREGQRIQQRIDRQRISPTWTGS</sequence>
<dbReference type="InterPro" id="IPR002347">
    <property type="entry name" value="SDR_fam"/>
</dbReference>
<name>A0A7V8VH93_9BACT</name>
<dbReference type="Gene3D" id="3.40.50.720">
    <property type="entry name" value="NAD(P)-binding Rossmann-like Domain"/>
    <property type="match status" value="1"/>
</dbReference>
<dbReference type="PANTHER" id="PTHR44196">
    <property type="entry name" value="DEHYDROGENASE/REDUCTASE SDR FAMILY MEMBER 7B"/>
    <property type="match status" value="1"/>
</dbReference>
<evidence type="ECO:0000256" key="1">
    <source>
        <dbReference type="ARBA" id="ARBA00006484"/>
    </source>
</evidence>
<keyword evidence="5" id="KW-1185">Reference proteome</keyword>
<comment type="similarity">
    <text evidence="1 3">Belongs to the short-chain dehydrogenases/reductases (SDR) family.</text>
</comment>
<dbReference type="AlphaFoldDB" id="A0A7V8VH93"/>
<reference evidence="4 5" key="1">
    <citation type="submission" date="2020-07" db="EMBL/GenBank/DDBJ databases">
        <title>Thermogemmata thermophila gen. nov., sp. nov., a novel moderate thermophilic planctomycete from a Kamchatka hot spring.</title>
        <authorList>
            <person name="Elcheninov A.G."/>
            <person name="Podosokorskaya O.A."/>
            <person name="Kovaleva O.L."/>
            <person name="Novikov A."/>
            <person name="Bonch-Osmolovskaya E.A."/>
            <person name="Toshchakov S.V."/>
            <person name="Kublanov I.V."/>
        </authorList>
    </citation>
    <scope>NUCLEOTIDE SEQUENCE [LARGE SCALE GENOMIC DNA]</scope>
    <source>
        <strain evidence="4 5">2918</strain>
    </source>
</reference>
<evidence type="ECO:0000313" key="4">
    <source>
        <dbReference type="EMBL" id="MBA2227911.1"/>
    </source>
</evidence>
<dbReference type="EMBL" id="JACEFB010000022">
    <property type="protein sequence ID" value="MBA2227911.1"/>
    <property type="molecule type" value="Genomic_DNA"/>
</dbReference>
<dbReference type="PANTHER" id="PTHR44196:SF1">
    <property type="entry name" value="DEHYDROGENASE_REDUCTASE SDR FAMILY MEMBER 7B"/>
    <property type="match status" value="1"/>
</dbReference>